<gene>
    <name evidence="1" type="ORF">GPM918_LOCUS33219</name>
    <name evidence="2" type="ORF">OVA965_LOCUS36875</name>
    <name evidence="4" type="ORF">SRO942_LOCUS33902</name>
    <name evidence="3" type="ORF">TMI583_LOCUS37913</name>
</gene>
<keyword evidence="5" id="KW-1185">Reference proteome</keyword>
<dbReference type="AlphaFoldDB" id="A0A815L059"/>
<proteinExistence type="predicted"/>
<reference evidence="1" key="1">
    <citation type="submission" date="2021-02" db="EMBL/GenBank/DDBJ databases">
        <authorList>
            <person name="Nowell W R."/>
        </authorList>
    </citation>
    <scope>NUCLEOTIDE SEQUENCE</scope>
</reference>
<dbReference type="Proteomes" id="UP000682733">
    <property type="component" value="Unassembled WGS sequence"/>
</dbReference>
<comment type="caution">
    <text evidence="1">The sequence shown here is derived from an EMBL/GenBank/DDBJ whole genome shotgun (WGS) entry which is preliminary data.</text>
</comment>
<accession>A0A815L059</accession>
<evidence type="ECO:0000313" key="2">
    <source>
        <dbReference type="EMBL" id="CAF1499645.1"/>
    </source>
</evidence>
<dbReference type="EMBL" id="CAJNOK010033973">
    <property type="protein sequence ID" value="CAF1499645.1"/>
    <property type="molecule type" value="Genomic_DNA"/>
</dbReference>
<dbReference type="Proteomes" id="UP000663829">
    <property type="component" value="Unassembled WGS sequence"/>
</dbReference>
<dbReference type="EMBL" id="CAJOBC010082907">
    <property type="protein sequence ID" value="CAF4294032.1"/>
    <property type="molecule type" value="Genomic_DNA"/>
</dbReference>
<name>A0A815L059_9BILA</name>
<protein>
    <submittedName>
        <fullName evidence="1">Uncharacterized protein</fullName>
    </submittedName>
</protein>
<evidence type="ECO:0000313" key="5">
    <source>
        <dbReference type="Proteomes" id="UP000663829"/>
    </source>
</evidence>
<sequence>MTSTPLQVSILKQANFNQASYPPVYATLPLSSSEWVNLSNLVNLETFQSLDDRIGCPDCADGGAEWVQINWANGSKRVTFENEKTVKGIEKLIVKLRQMRQAYLSEM</sequence>
<evidence type="ECO:0000313" key="4">
    <source>
        <dbReference type="EMBL" id="CAF4294032.1"/>
    </source>
</evidence>
<evidence type="ECO:0000313" key="1">
    <source>
        <dbReference type="EMBL" id="CAF1400036.1"/>
    </source>
</evidence>
<dbReference type="Proteomes" id="UP000681722">
    <property type="component" value="Unassembled WGS sequence"/>
</dbReference>
<dbReference type="EMBL" id="CAJNOQ010017486">
    <property type="protein sequence ID" value="CAF1400036.1"/>
    <property type="molecule type" value="Genomic_DNA"/>
</dbReference>
<dbReference type="Proteomes" id="UP000677228">
    <property type="component" value="Unassembled WGS sequence"/>
</dbReference>
<organism evidence="1 5">
    <name type="scientific">Didymodactylos carnosus</name>
    <dbReference type="NCBI Taxonomy" id="1234261"/>
    <lineage>
        <taxon>Eukaryota</taxon>
        <taxon>Metazoa</taxon>
        <taxon>Spiralia</taxon>
        <taxon>Gnathifera</taxon>
        <taxon>Rotifera</taxon>
        <taxon>Eurotatoria</taxon>
        <taxon>Bdelloidea</taxon>
        <taxon>Philodinida</taxon>
        <taxon>Philodinidae</taxon>
        <taxon>Didymodactylos</taxon>
    </lineage>
</organism>
<dbReference type="EMBL" id="CAJOBA010055980">
    <property type="protein sequence ID" value="CAF4288267.1"/>
    <property type="molecule type" value="Genomic_DNA"/>
</dbReference>
<dbReference type="OrthoDB" id="10020297at2759"/>
<evidence type="ECO:0000313" key="3">
    <source>
        <dbReference type="EMBL" id="CAF4288267.1"/>
    </source>
</evidence>